<dbReference type="EMBL" id="KE343588">
    <property type="protein sequence ID" value="EXB36735.1"/>
    <property type="molecule type" value="Genomic_DNA"/>
</dbReference>
<dbReference type="PROSITE" id="PS50888">
    <property type="entry name" value="BHLH"/>
    <property type="match status" value="1"/>
</dbReference>
<accession>W9R1T4</accession>
<evidence type="ECO:0000256" key="5">
    <source>
        <dbReference type="SAM" id="MobiDB-lite"/>
    </source>
</evidence>
<gene>
    <name evidence="7" type="ORF">L484_016987</name>
</gene>
<dbReference type="GO" id="GO:0005634">
    <property type="term" value="C:nucleus"/>
    <property type="evidence" value="ECO:0007669"/>
    <property type="project" value="UniProtKB-SubCell"/>
</dbReference>
<evidence type="ECO:0000313" key="7">
    <source>
        <dbReference type="EMBL" id="EXB36735.1"/>
    </source>
</evidence>
<name>W9R1T4_9ROSA</name>
<evidence type="ECO:0000313" key="8">
    <source>
        <dbReference type="Proteomes" id="UP000030645"/>
    </source>
</evidence>
<sequence>MESSPLRQFLISLCNNTHWKYAVFWKLQHQTPPILTWEDAYCDNAKPAEDLGSASDDSHVNRSKPISFQSRETSMQDIGSEGCQIELLVANMSCVQYALGDGLVGDVACTGKHTWVFFNNFFTREFDSNLVPDWTDEWLLQIAMGIKTILLVPLLPDGVLQLGSLEMAVLLERNRFERCEEECGVIWDRVAEDLSVVGFIKERFDAYHSMMSSTIPFTIMMNPVDHSSLSPLSSTVESLNEPTRLITSRVKSEKLEDFDCNTLNERRLSTSKQSIPVQTVQDMLVVPKNDAVDVFKSTSKNEIGFPEESAIPSLSFDVNSLDMAEAEMFGFSCLEEELLAYSLSSGQDVELFENSLNGVTPCTAGEMAAQLFGDDYINNGYCKSMTSFSRFPEDSELHRALGPSFQERNTYEHFWDSSFLIEDARTNRPSAFCNRELLDVIEPSWFGGSGDKDYLLEAVVTDLCCSSDDVLSSLSDNVPSYVTSSRQSTFSQPQVQSKAGPRMQNCSIQSNLAKPSFLPRVDSLTSLDGMTSTLTNEGRQVKVQGPVQSSKQKRPPNTKTRRTRNGSTQKSRPRDRQLIQDRVKELRELVPNGAKCSIDGLLDQTIKHMLYLESVAGQAKKLKGHLLREAASGRNRRSTATCNTLQNGTSWAFEFGSVQQACPIVVEDLGNTGHMLIEVLCDDHGLFLDIAQLIRRLDLTVLKGVMENRSSNTWAHFVVEATKGFHRMEIFWPLLHLLQRKKNRISSKI</sequence>
<dbReference type="GO" id="GO:0046983">
    <property type="term" value="F:protein dimerization activity"/>
    <property type="evidence" value="ECO:0007669"/>
    <property type="project" value="InterPro"/>
</dbReference>
<feature type="region of interest" description="Disordered" evidence="5">
    <location>
        <begin position="483"/>
        <end position="503"/>
    </location>
</feature>
<dbReference type="GO" id="GO:0003700">
    <property type="term" value="F:DNA-binding transcription factor activity"/>
    <property type="evidence" value="ECO:0007669"/>
    <property type="project" value="InterPro"/>
</dbReference>
<dbReference type="InterPro" id="IPR011598">
    <property type="entry name" value="bHLH_dom"/>
</dbReference>
<dbReference type="InterPro" id="IPR025610">
    <property type="entry name" value="MYC/MYB_N"/>
</dbReference>
<keyword evidence="3" id="KW-0804">Transcription</keyword>
<dbReference type="Proteomes" id="UP000030645">
    <property type="component" value="Unassembled WGS sequence"/>
</dbReference>
<reference evidence="8" key="1">
    <citation type="submission" date="2013-01" db="EMBL/GenBank/DDBJ databases">
        <title>Draft Genome Sequence of a Mulberry Tree, Morus notabilis C.K. Schneid.</title>
        <authorList>
            <person name="He N."/>
            <person name="Zhao S."/>
        </authorList>
    </citation>
    <scope>NUCLEOTIDE SEQUENCE</scope>
</reference>
<keyword evidence="8" id="KW-1185">Reference proteome</keyword>
<dbReference type="STRING" id="981085.W9R1T4"/>
<evidence type="ECO:0000256" key="3">
    <source>
        <dbReference type="ARBA" id="ARBA00023163"/>
    </source>
</evidence>
<evidence type="ECO:0000259" key="6">
    <source>
        <dbReference type="PROSITE" id="PS50888"/>
    </source>
</evidence>
<evidence type="ECO:0000256" key="4">
    <source>
        <dbReference type="ARBA" id="ARBA00023242"/>
    </source>
</evidence>
<protein>
    <recommendedName>
        <fullName evidence="6">BHLH domain-containing protein</fullName>
    </recommendedName>
</protein>
<keyword evidence="4" id="KW-0539">Nucleus</keyword>
<feature type="domain" description="BHLH" evidence="6">
    <location>
        <begin position="563"/>
        <end position="612"/>
    </location>
</feature>
<feature type="compositionally biased region" description="Polar residues" evidence="5">
    <location>
        <begin position="528"/>
        <end position="538"/>
    </location>
</feature>
<dbReference type="Pfam" id="PF23176">
    <property type="entry name" value="bHLH_LHW"/>
    <property type="match status" value="1"/>
</dbReference>
<keyword evidence="2" id="KW-0805">Transcription regulation</keyword>
<dbReference type="PANTHER" id="PTHR46196">
    <property type="entry name" value="TRANSCRIPTION FACTOR BHLH155-LIKE ISOFORM X1-RELATED"/>
    <property type="match status" value="1"/>
</dbReference>
<dbReference type="PANTHER" id="PTHR46196:SF3">
    <property type="entry name" value="TRANSCRIPTION FACTOR LHW-LIKE ISOFORM X1"/>
    <property type="match status" value="1"/>
</dbReference>
<organism evidence="7 8">
    <name type="scientific">Morus notabilis</name>
    <dbReference type="NCBI Taxonomy" id="981085"/>
    <lineage>
        <taxon>Eukaryota</taxon>
        <taxon>Viridiplantae</taxon>
        <taxon>Streptophyta</taxon>
        <taxon>Embryophyta</taxon>
        <taxon>Tracheophyta</taxon>
        <taxon>Spermatophyta</taxon>
        <taxon>Magnoliopsida</taxon>
        <taxon>eudicotyledons</taxon>
        <taxon>Gunneridae</taxon>
        <taxon>Pentapetalae</taxon>
        <taxon>rosids</taxon>
        <taxon>fabids</taxon>
        <taxon>Rosales</taxon>
        <taxon>Moraceae</taxon>
        <taxon>Moreae</taxon>
        <taxon>Morus</taxon>
    </lineage>
</organism>
<dbReference type="InterPro" id="IPR043561">
    <property type="entry name" value="LHW-like"/>
</dbReference>
<comment type="subcellular location">
    <subcellularLocation>
        <location evidence="1">Nucleus</location>
    </subcellularLocation>
</comment>
<feature type="compositionally biased region" description="Basic residues" evidence="5">
    <location>
        <begin position="551"/>
        <end position="564"/>
    </location>
</feature>
<proteinExistence type="predicted"/>
<dbReference type="eggNOG" id="ENOG502QSH7">
    <property type="taxonomic scope" value="Eukaryota"/>
</dbReference>
<dbReference type="AlphaFoldDB" id="W9R1T4"/>
<feature type="compositionally biased region" description="Polar residues" evidence="5">
    <location>
        <begin position="483"/>
        <end position="497"/>
    </location>
</feature>
<dbReference type="Pfam" id="PF14215">
    <property type="entry name" value="bHLH-MYC_N"/>
    <property type="match status" value="1"/>
</dbReference>
<evidence type="ECO:0000256" key="1">
    <source>
        <dbReference type="ARBA" id="ARBA00004123"/>
    </source>
</evidence>
<evidence type="ECO:0000256" key="2">
    <source>
        <dbReference type="ARBA" id="ARBA00023015"/>
    </source>
</evidence>
<feature type="region of interest" description="Disordered" evidence="5">
    <location>
        <begin position="528"/>
        <end position="576"/>
    </location>
</feature>